<feature type="chain" id="PRO_5039608331" evidence="2">
    <location>
        <begin position="23"/>
        <end position="72"/>
    </location>
</feature>
<keyword evidence="2" id="KW-0732">Signal</keyword>
<organism evidence="3">
    <name type="scientific">uncultured Solirubrobacteraceae bacterium</name>
    <dbReference type="NCBI Taxonomy" id="1162706"/>
    <lineage>
        <taxon>Bacteria</taxon>
        <taxon>Bacillati</taxon>
        <taxon>Actinomycetota</taxon>
        <taxon>Thermoleophilia</taxon>
        <taxon>Solirubrobacterales</taxon>
        <taxon>Solirubrobacteraceae</taxon>
        <taxon>environmental samples</taxon>
    </lineage>
</organism>
<dbReference type="EMBL" id="CADCVT010000073">
    <property type="protein sequence ID" value="CAA9481469.1"/>
    <property type="molecule type" value="Genomic_DNA"/>
</dbReference>
<evidence type="ECO:0000256" key="2">
    <source>
        <dbReference type="SAM" id="SignalP"/>
    </source>
</evidence>
<reference evidence="3" key="1">
    <citation type="submission" date="2020-02" db="EMBL/GenBank/DDBJ databases">
        <authorList>
            <person name="Meier V. D."/>
        </authorList>
    </citation>
    <scope>NUCLEOTIDE SEQUENCE</scope>
    <source>
        <strain evidence="3">AVDCRST_MAG85</strain>
    </source>
</reference>
<feature type="region of interest" description="Disordered" evidence="1">
    <location>
        <begin position="33"/>
        <end position="72"/>
    </location>
</feature>
<proteinExistence type="predicted"/>
<evidence type="ECO:0000313" key="3">
    <source>
        <dbReference type="EMBL" id="CAA9481469.1"/>
    </source>
</evidence>
<dbReference type="AlphaFoldDB" id="A0A6J4RUN8"/>
<feature type="signal peptide" evidence="2">
    <location>
        <begin position="1"/>
        <end position="22"/>
    </location>
</feature>
<gene>
    <name evidence="3" type="ORF">AVDCRST_MAG85-702</name>
</gene>
<sequence length="72" mass="7173">MALKDRLLTLLAVGALAAGAGACGTDDAVERDAKDAAEEIDKKAGNADEKAGEAADDAAKDAEKAAEDVDGK</sequence>
<accession>A0A6J4RUN8</accession>
<name>A0A6J4RUN8_9ACTN</name>
<protein>
    <submittedName>
        <fullName evidence="3">Uncharacterized protein</fullName>
    </submittedName>
</protein>
<dbReference type="PROSITE" id="PS51257">
    <property type="entry name" value="PROKAR_LIPOPROTEIN"/>
    <property type="match status" value="1"/>
</dbReference>
<evidence type="ECO:0000256" key="1">
    <source>
        <dbReference type="SAM" id="MobiDB-lite"/>
    </source>
</evidence>